<evidence type="ECO:0000313" key="5">
    <source>
        <dbReference type="Proteomes" id="UP000797356"/>
    </source>
</evidence>
<feature type="domain" description="J" evidence="3">
    <location>
        <begin position="4"/>
        <end position="76"/>
    </location>
</feature>
<dbReference type="CDD" id="cd06257">
    <property type="entry name" value="DnaJ"/>
    <property type="match status" value="1"/>
</dbReference>
<feature type="compositionally biased region" description="Polar residues" evidence="2">
    <location>
        <begin position="152"/>
        <end position="162"/>
    </location>
</feature>
<name>A0A8K0IKH2_COCNU</name>
<dbReference type="EMBL" id="CM017880">
    <property type="protein sequence ID" value="KAG1360595.1"/>
    <property type="molecule type" value="Genomic_DNA"/>
</dbReference>
<sequence>MGVDYYNILKVNRNATDEDLKKSYRRLAMQWHPDKNPSNKTEAEAKFKQLSEAYEASLLSQVLSDPQKRAVYDQYGEEGLKGMPPPGSHSGAPFANGSSGPSNFRFNPRDAEDIFAEFFGSSPFGFESMRRAKSTRFQTDDGGTFGGFGGTENTFKSNTTGAGASGGQPRKAPPVESKLICSLEELYTGSTRKMKISRNVMRPNGRLVPETEILSIDVKPGWKKGTKITFPDKGNEQANLLPADLVFVIDEKPHDVYKRDGNDLVVCQKIPLVDALAGTTINLTTLDGRDLAINVTDVVTPRYELVAANEGMPIAKEPGKKGNLRIKFDVKFPSRLTTEQRAAIRRILGG</sequence>
<dbReference type="SUPFAM" id="SSF46565">
    <property type="entry name" value="Chaperone J-domain"/>
    <property type="match status" value="1"/>
</dbReference>
<evidence type="ECO:0000256" key="1">
    <source>
        <dbReference type="ARBA" id="ARBA00023186"/>
    </source>
</evidence>
<dbReference type="Gene3D" id="1.10.287.110">
    <property type="entry name" value="DnaJ domain"/>
    <property type="match status" value="1"/>
</dbReference>
<protein>
    <submittedName>
        <fullName evidence="4">DnaJ-like subfamily B member 4</fullName>
    </submittedName>
</protein>
<dbReference type="Pfam" id="PF01556">
    <property type="entry name" value="DnaJ_C"/>
    <property type="match status" value="1"/>
</dbReference>
<reference evidence="4" key="1">
    <citation type="journal article" date="2017" name="Gigascience">
        <title>The genome draft of coconut (Cocos nucifera).</title>
        <authorList>
            <person name="Xiao Y."/>
            <person name="Xu P."/>
            <person name="Fan H."/>
            <person name="Baudouin L."/>
            <person name="Xia W."/>
            <person name="Bocs S."/>
            <person name="Xu J."/>
            <person name="Li Q."/>
            <person name="Guo A."/>
            <person name="Zhou L."/>
            <person name="Li J."/>
            <person name="Wu Y."/>
            <person name="Ma Z."/>
            <person name="Armero A."/>
            <person name="Issali A.E."/>
            <person name="Liu N."/>
            <person name="Peng M."/>
            <person name="Yang Y."/>
        </authorList>
    </citation>
    <scope>NUCLEOTIDE SEQUENCE</scope>
    <source>
        <tissue evidence="4">Spear leaf of Hainan Tall coconut</tissue>
    </source>
</reference>
<reference evidence="4" key="2">
    <citation type="submission" date="2019-07" db="EMBL/GenBank/DDBJ databases">
        <authorList>
            <person name="Yang Y."/>
            <person name="Bocs S."/>
            <person name="Baudouin L."/>
        </authorList>
    </citation>
    <scope>NUCLEOTIDE SEQUENCE</scope>
    <source>
        <tissue evidence="4">Spear leaf of Hainan Tall coconut</tissue>
    </source>
</reference>
<organism evidence="4 5">
    <name type="scientific">Cocos nucifera</name>
    <name type="common">Coconut palm</name>
    <dbReference type="NCBI Taxonomy" id="13894"/>
    <lineage>
        <taxon>Eukaryota</taxon>
        <taxon>Viridiplantae</taxon>
        <taxon>Streptophyta</taxon>
        <taxon>Embryophyta</taxon>
        <taxon>Tracheophyta</taxon>
        <taxon>Spermatophyta</taxon>
        <taxon>Magnoliopsida</taxon>
        <taxon>Liliopsida</taxon>
        <taxon>Arecaceae</taxon>
        <taxon>Arecoideae</taxon>
        <taxon>Cocoseae</taxon>
        <taxon>Attaleinae</taxon>
        <taxon>Cocos</taxon>
    </lineage>
</organism>
<dbReference type="GO" id="GO:0005783">
    <property type="term" value="C:endoplasmic reticulum"/>
    <property type="evidence" value="ECO:0007669"/>
    <property type="project" value="UniProtKB-ARBA"/>
</dbReference>
<dbReference type="OrthoDB" id="550424at2759"/>
<dbReference type="InterPro" id="IPR001623">
    <property type="entry name" value="DnaJ_domain"/>
</dbReference>
<dbReference type="FunFam" id="1.10.287.110:FF:000020">
    <property type="entry name" value="DnaJ subfamily B member 13"/>
    <property type="match status" value="1"/>
</dbReference>
<dbReference type="Proteomes" id="UP000797356">
    <property type="component" value="Chromosome 9"/>
</dbReference>
<keyword evidence="5" id="KW-1185">Reference proteome</keyword>
<dbReference type="PRINTS" id="PR00625">
    <property type="entry name" value="JDOMAIN"/>
</dbReference>
<proteinExistence type="predicted"/>
<dbReference type="Pfam" id="PF00226">
    <property type="entry name" value="DnaJ"/>
    <property type="match status" value="1"/>
</dbReference>
<dbReference type="CDD" id="cd10747">
    <property type="entry name" value="DnaJ_C"/>
    <property type="match status" value="1"/>
</dbReference>
<dbReference type="FunFam" id="2.60.260.20:FF:000030">
    <property type="entry name" value="DNAJ heat shock family protein"/>
    <property type="match status" value="1"/>
</dbReference>
<feature type="region of interest" description="Disordered" evidence="2">
    <location>
        <begin position="137"/>
        <end position="174"/>
    </location>
</feature>
<dbReference type="InterPro" id="IPR002939">
    <property type="entry name" value="DnaJ_C"/>
</dbReference>
<dbReference type="GO" id="GO:0051082">
    <property type="term" value="F:unfolded protein binding"/>
    <property type="evidence" value="ECO:0007669"/>
    <property type="project" value="InterPro"/>
</dbReference>
<keyword evidence="1" id="KW-0143">Chaperone</keyword>
<dbReference type="SUPFAM" id="SSF49493">
    <property type="entry name" value="HSP40/DnaJ peptide-binding domain"/>
    <property type="match status" value="2"/>
</dbReference>
<dbReference type="PANTHER" id="PTHR24078:SF553">
    <property type="entry name" value="DNAJ HOMOLOG SUBFAMILY B MEMBER 5"/>
    <property type="match status" value="1"/>
</dbReference>
<feature type="region of interest" description="Disordered" evidence="2">
    <location>
        <begin position="77"/>
        <end position="106"/>
    </location>
</feature>
<feature type="compositionally biased region" description="Polar residues" evidence="2">
    <location>
        <begin position="96"/>
        <end position="105"/>
    </location>
</feature>
<dbReference type="GO" id="GO:0005829">
    <property type="term" value="C:cytosol"/>
    <property type="evidence" value="ECO:0007669"/>
    <property type="project" value="TreeGrafter"/>
</dbReference>
<dbReference type="GO" id="GO:0006457">
    <property type="term" value="P:protein folding"/>
    <property type="evidence" value="ECO:0007669"/>
    <property type="project" value="InterPro"/>
</dbReference>
<gene>
    <name evidence="4" type="ORF">COCNU_09G000580</name>
</gene>
<evidence type="ECO:0000256" key="2">
    <source>
        <dbReference type="SAM" id="MobiDB-lite"/>
    </source>
</evidence>
<dbReference type="InterPro" id="IPR051339">
    <property type="entry name" value="DnaJ_subfamily_B"/>
</dbReference>
<dbReference type="InterPro" id="IPR036869">
    <property type="entry name" value="J_dom_sf"/>
</dbReference>
<dbReference type="InterPro" id="IPR008971">
    <property type="entry name" value="HSP40/DnaJ_pept-bd"/>
</dbReference>
<evidence type="ECO:0000313" key="4">
    <source>
        <dbReference type="EMBL" id="KAG1360595.1"/>
    </source>
</evidence>
<comment type="caution">
    <text evidence="4">The sequence shown here is derived from an EMBL/GenBank/DDBJ whole genome shotgun (WGS) entry which is preliminary data.</text>
</comment>
<dbReference type="Gene3D" id="2.60.260.20">
    <property type="entry name" value="Urease metallochaperone UreE, N-terminal domain"/>
    <property type="match status" value="2"/>
</dbReference>
<dbReference type="SMART" id="SM00271">
    <property type="entry name" value="DnaJ"/>
    <property type="match status" value="1"/>
</dbReference>
<dbReference type="FunFam" id="2.60.260.20:FF:000002">
    <property type="entry name" value="Dnaj homolog subfamily b member"/>
    <property type="match status" value="1"/>
</dbReference>
<dbReference type="PANTHER" id="PTHR24078">
    <property type="entry name" value="DNAJ HOMOLOG SUBFAMILY C MEMBER"/>
    <property type="match status" value="1"/>
</dbReference>
<evidence type="ECO:0000259" key="3">
    <source>
        <dbReference type="PROSITE" id="PS50076"/>
    </source>
</evidence>
<accession>A0A8K0IKH2</accession>
<dbReference type="PROSITE" id="PS50076">
    <property type="entry name" value="DNAJ_2"/>
    <property type="match status" value="1"/>
</dbReference>
<dbReference type="GO" id="GO:0051087">
    <property type="term" value="F:protein-folding chaperone binding"/>
    <property type="evidence" value="ECO:0007669"/>
    <property type="project" value="TreeGrafter"/>
</dbReference>
<dbReference type="AlphaFoldDB" id="A0A8K0IKH2"/>